<dbReference type="InterPro" id="IPR025272">
    <property type="entry name" value="SocA_Panacea"/>
</dbReference>
<sequence>MREIKSLIVYFLKNSSKTLGKTDLMKFLYCFEYYFYQTYGRQYSDLKFIRYKYGPSTPQLDAAVDELRQEEIVNVFSVDLSGGKKFIGHELILNGEIPEYYSLTREAEEIARFIVYKLGNSKYEDVINFAYSTPPMAAVLEEERRLGISLQGRRLELDMSKEIFKMSRERREKARLRMQNRERVRGSDKEYYEEYLKTYMDFENTRRRVRECLN</sequence>
<dbReference type="Pfam" id="PF13274">
    <property type="entry name" value="SocA_Panacea"/>
    <property type="match status" value="1"/>
</dbReference>
<proteinExistence type="predicted"/>
<gene>
    <name evidence="2" type="ORF">B4119_2500</name>
</gene>
<organism evidence="2 3">
    <name type="scientific">Saccharococcus caldoxylosilyticus</name>
    <dbReference type="NCBI Taxonomy" id="81408"/>
    <lineage>
        <taxon>Bacteria</taxon>
        <taxon>Bacillati</taxon>
        <taxon>Bacillota</taxon>
        <taxon>Bacilli</taxon>
        <taxon>Bacillales</taxon>
        <taxon>Anoxybacillaceae</taxon>
        <taxon>Saccharococcus</taxon>
    </lineage>
</organism>
<dbReference type="Proteomes" id="UP000075455">
    <property type="component" value="Unassembled WGS sequence"/>
</dbReference>
<reference evidence="2 3" key="1">
    <citation type="submission" date="2016-01" db="EMBL/GenBank/DDBJ databases">
        <title>Draft Genome Sequences of Seven Thermophilic Sporeformers Isolated from Foods.</title>
        <authorList>
            <person name="Berendsen E.M."/>
            <person name="Wells-Bennik M.H."/>
            <person name="Krawcyk A.O."/>
            <person name="De Jong A."/>
            <person name="Holsappel S."/>
            <person name="Eijlander R.T."/>
            <person name="Kuipers O.P."/>
        </authorList>
    </citation>
    <scope>NUCLEOTIDE SEQUENCE [LARGE SCALE GENOMIC DNA]</scope>
    <source>
        <strain evidence="2 3">B4119</strain>
    </source>
</reference>
<evidence type="ECO:0000259" key="1">
    <source>
        <dbReference type="Pfam" id="PF13274"/>
    </source>
</evidence>
<dbReference type="RefSeq" id="WP_061579906.1">
    <property type="nucleotide sequence ID" value="NZ_LQYS01000095.1"/>
</dbReference>
<name>A0A150LD07_9BACL</name>
<evidence type="ECO:0000313" key="3">
    <source>
        <dbReference type="Proteomes" id="UP000075455"/>
    </source>
</evidence>
<dbReference type="EMBL" id="LQYS01000095">
    <property type="protein sequence ID" value="KYD09652.1"/>
    <property type="molecule type" value="Genomic_DNA"/>
</dbReference>
<accession>A0A150LD07</accession>
<dbReference type="AlphaFoldDB" id="A0A150LD07"/>
<evidence type="ECO:0000313" key="2">
    <source>
        <dbReference type="EMBL" id="KYD09652.1"/>
    </source>
</evidence>
<comment type="caution">
    <text evidence="2">The sequence shown here is derived from an EMBL/GenBank/DDBJ whole genome shotgun (WGS) entry which is preliminary data.</text>
</comment>
<feature type="domain" description="Antitoxin SocA-like Panacea" evidence="1">
    <location>
        <begin position="24"/>
        <end position="133"/>
    </location>
</feature>
<protein>
    <recommendedName>
        <fullName evidence="1">Antitoxin SocA-like Panacea domain-containing protein</fullName>
    </recommendedName>
</protein>
<dbReference type="PATRIC" id="fig|81408.3.peg.400"/>